<keyword evidence="3 6" id="KW-1133">Transmembrane helix</keyword>
<gene>
    <name evidence="8" type="ORF">BDV25DRAFT_136158</name>
</gene>
<dbReference type="PANTHER" id="PTHR33048:SF47">
    <property type="entry name" value="INTEGRAL MEMBRANE PROTEIN-RELATED"/>
    <property type="match status" value="1"/>
</dbReference>
<keyword evidence="2 6" id="KW-0812">Transmembrane</keyword>
<dbReference type="OrthoDB" id="10017208at2759"/>
<protein>
    <recommendedName>
        <fullName evidence="7">Rhodopsin domain-containing protein</fullName>
    </recommendedName>
</protein>
<comment type="subcellular location">
    <subcellularLocation>
        <location evidence="1">Membrane</location>
        <topology evidence="1">Multi-pass membrane protein</topology>
    </subcellularLocation>
</comment>
<dbReference type="Proteomes" id="UP000325780">
    <property type="component" value="Unassembled WGS sequence"/>
</dbReference>
<evidence type="ECO:0000256" key="4">
    <source>
        <dbReference type="ARBA" id="ARBA00023136"/>
    </source>
</evidence>
<feature type="transmembrane region" description="Helical" evidence="6">
    <location>
        <begin position="34"/>
        <end position="57"/>
    </location>
</feature>
<feature type="transmembrane region" description="Helical" evidence="6">
    <location>
        <begin position="209"/>
        <end position="230"/>
    </location>
</feature>
<comment type="similarity">
    <text evidence="5">Belongs to the SAT4 family.</text>
</comment>
<feature type="transmembrane region" description="Helical" evidence="6">
    <location>
        <begin position="284"/>
        <end position="304"/>
    </location>
</feature>
<dbReference type="InterPro" id="IPR052337">
    <property type="entry name" value="SAT4-like"/>
</dbReference>
<evidence type="ECO:0000256" key="6">
    <source>
        <dbReference type="SAM" id="Phobius"/>
    </source>
</evidence>
<dbReference type="Pfam" id="PF20684">
    <property type="entry name" value="Fung_rhodopsin"/>
    <property type="match status" value="1"/>
</dbReference>
<accession>A0A5N6U6F7</accession>
<dbReference type="GO" id="GO:0016020">
    <property type="term" value="C:membrane"/>
    <property type="evidence" value="ECO:0007669"/>
    <property type="project" value="UniProtKB-SubCell"/>
</dbReference>
<evidence type="ECO:0000256" key="1">
    <source>
        <dbReference type="ARBA" id="ARBA00004141"/>
    </source>
</evidence>
<feature type="transmembrane region" description="Helical" evidence="6">
    <location>
        <begin position="69"/>
        <end position="89"/>
    </location>
</feature>
<name>A0A5N6U6F7_ASPAV</name>
<feature type="transmembrane region" description="Helical" evidence="6">
    <location>
        <begin position="242"/>
        <end position="264"/>
    </location>
</feature>
<evidence type="ECO:0000259" key="7">
    <source>
        <dbReference type="Pfam" id="PF20684"/>
    </source>
</evidence>
<sequence>MSSSSDTSALLGGAESATPQYAGMSIVPPSPKGVTIIAVDVLLIVLTTAFTTLRFYSRQLRKGTLFPEDYLYLVALVFFHGLCWVSIAINVKGFAHHIWDLDPQQTTTVLKVGVTLYTDFMPKLTTRRNHQMTFASSVLYAVSLGLVKISICWSVARIFSTPRTVLGAYVLMAITALWVVANITISFVVCRPVGMNWGDLTPDGHCGNLMVSYTILSIFDLVVDLFILILPIPTLWSLGMPTATRVGLILVFSFGVLTMVFGAIRPAALLRVQEPDVLYTGAMGHLWTVVENGVALIVCSSALLRPVFDRATSTLPSLTKKPSTKSTAQPDENTLVGDIWIGIHVRERRYDYTMELEQGRSATQKYWSGLTAV</sequence>
<evidence type="ECO:0000313" key="8">
    <source>
        <dbReference type="EMBL" id="KAE8154233.1"/>
    </source>
</evidence>
<evidence type="ECO:0000256" key="2">
    <source>
        <dbReference type="ARBA" id="ARBA00022692"/>
    </source>
</evidence>
<reference evidence="8 9" key="1">
    <citation type="submission" date="2019-04" db="EMBL/GenBank/DDBJ databases">
        <title>Friends and foes A comparative genomics study of 23 Aspergillus species from section Flavi.</title>
        <authorList>
            <consortium name="DOE Joint Genome Institute"/>
            <person name="Kjaerbolling I."/>
            <person name="Vesth T."/>
            <person name="Frisvad J.C."/>
            <person name="Nybo J.L."/>
            <person name="Theobald S."/>
            <person name="Kildgaard S."/>
            <person name="Isbrandt T."/>
            <person name="Kuo A."/>
            <person name="Sato A."/>
            <person name="Lyhne E.K."/>
            <person name="Kogle M.E."/>
            <person name="Wiebenga A."/>
            <person name="Kun R.S."/>
            <person name="Lubbers R.J."/>
            <person name="Makela M.R."/>
            <person name="Barry K."/>
            <person name="Chovatia M."/>
            <person name="Clum A."/>
            <person name="Daum C."/>
            <person name="Haridas S."/>
            <person name="He G."/>
            <person name="LaButti K."/>
            <person name="Lipzen A."/>
            <person name="Mondo S."/>
            <person name="Riley R."/>
            <person name="Salamov A."/>
            <person name="Simmons B.A."/>
            <person name="Magnuson J.K."/>
            <person name="Henrissat B."/>
            <person name="Mortensen U.H."/>
            <person name="Larsen T.O."/>
            <person name="Devries R.P."/>
            <person name="Grigoriev I.V."/>
            <person name="Machida M."/>
            <person name="Baker S.E."/>
            <person name="Andersen M.R."/>
        </authorList>
    </citation>
    <scope>NUCLEOTIDE SEQUENCE [LARGE SCALE GENOMIC DNA]</scope>
    <source>
        <strain evidence="8 9">IBT 18842</strain>
    </source>
</reference>
<feature type="transmembrane region" description="Helical" evidence="6">
    <location>
        <begin position="168"/>
        <end position="189"/>
    </location>
</feature>
<keyword evidence="4 6" id="KW-0472">Membrane</keyword>
<evidence type="ECO:0000313" key="9">
    <source>
        <dbReference type="Proteomes" id="UP000325780"/>
    </source>
</evidence>
<feature type="domain" description="Rhodopsin" evidence="7">
    <location>
        <begin position="53"/>
        <end position="309"/>
    </location>
</feature>
<feature type="transmembrane region" description="Helical" evidence="6">
    <location>
        <begin position="134"/>
        <end position="156"/>
    </location>
</feature>
<dbReference type="EMBL" id="ML742031">
    <property type="protein sequence ID" value="KAE8154233.1"/>
    <property type="molecule type" value="Genomic_DNA"/>
</dbReference>
<evidence type="ECO:0000256" key="3">
    <source>
        <dbReference type="ARBA" id="ARBA00022989"/>
    </source>
</evidence>
<proteinExistence type="inferred from homology"/>
<dbReference type="AlphaFoldDB" id="A0A5N6U6F7"/>
<keyword evidence="9" id="KW-1185">Reference proteome</keyword>
<organism evidence="8 9">
    <name type="scientific">Aspergillus avenaceus</name>
    <dbReference type="NCBI Taxonomy" id="36643"/>
    <lineage>
        <taxon>Eukaryota</taxon>
        <taxon>Fungi</taxon>
        <taxon>Dikarya</taxon>
        <taxon>Ascomycota</taxon>
        <taxon>Pezizomycotina</taxon>
        <taxon>Eurotiomycetes</taxon>
        <taxon>Eurotiomycetidae</taxon>
        <taxon>Eurotiales</taxon>
        <taxon>Aspergillaceae</taxon>
        <taxon>Aspergillus</taxon>
        <taxon>Aspergillus subgen. Circumdati</taxon>
    </lineage>
</organism>
<evidence type="ECO:0000256" key="5">
    <source>
        <dbReference type="ARBA" id="ARBA00038359"/>
    </source>
</evidence>
<dbReference type="InterPro" id="IPR049326">
    <property type="entry name" value="Rhodopsin_dom_fungi"/>
</dbReference>
<dbReference type="PANTHER" id="PTHR33048">
    <property type="entry name" value="PTH11-LIKE INTEGRAL MEMBRANE PROTEIN (AFU_ORTHOLOGUE AFUA_5G11245)"/>
    <property type="match status" value="1"/>
</dbReference>